<dbReference type="GO" id="GO:0016020">
    <property type="term" value="C:membrane"/>
    <property type="evidence" value="ECO:0007669"/>
    <property type="project" value="UniProtKB-SubCell"/>
</dbReference>
<sequence length="194" mass="21244">MNKGIRTSLLIIALASLGTAFSRVALADHDRGYHKQKHSHHYRERVVVYERPIAYAPVVAARPIYRTVAVEVPVDTCRVETVAYRERRGGDSFGGTVVGGLIGAAIGYELGHSSGHAAAAGGVIGAAIGNSASGGGRTVTRYEDREVCQTRYRTEYERRLVGYDVSYSHNGRIYYTETTQHPGDRIRVDVSYGR</sequence>
<evidence type="ECO:0000256" key="1">
    <source>
        <dbReference type="ARBA" id="ARBA00004370"/>
    </source>
</evidence>
<keyword evidence="3" id="KW-0732">Signal</keyword>
<dbReference type="eggNOG" id="COG3134">
    <property type="taxonomic scope" value="Bacteria"/>
</dbReference>
<keyword evidence="5" id="KW-1185">Reference proteome</keyword>
<evidence type="ECO:0008006" key="6">
    <source>
        <dbReference type="Google" id="ProtNLM"/>
    </source>
</evidence>
<evidence type="ECO:0000256" key="3">
    <source>
        <dbReference type="SAM" id="SignalP"/>
    </source>
</evidence>
<dbReference type="Proteomes" id="UP000001036">
    <property type="component" value="Chromosome"/>
</dbReference>
<keyword evidence="2" id="KW-0472">Membrane</keyword>
<dbReference type="InterPro" id="IPR051407">
    <property type="entry name" value="Bact_OM_lipoprot/Surf_antigen"/>
</dbReference>
<organism evidence="4 5">
    <name type="scientific">Cellvibrio japonicus (strain Ueda107)</name>
    <name type="common">Pseudomonas fluorescens subsp. cellulosa</name>
    <dbReference type="NCBI Taxonomy" id="498211"/>
    <lineage>
        <taxon>Bacteria</taxon>
        <taxon>Pseudomonadati</taxon>
        <taxon>Pseudomonadota</taxon>
        <taxon>Gammaproteobacteria</taxon>
        <taxon>Cellvibrionales</taxon>
        <taxon>Cellvibrionaceae</taxon>
        <taxon>Cellvibrio</taxon>
    </lineage>
</organism>
<proteinExistence type="predicted"/>
<dbReference type="OrthoDB" id="8909257at2"/>
<feature type="signal peptide" evidence="3">
    <location>
        <begin position="1"/>
        <end position="27"/>
    </location>
</feature>
<dbReference type="EMBL" id="CP000934">
    <property type="protein sequence ID" value="ACE84613.1"/>
    <property type="molecule type" value="Genomic_DNA"/>
</dbReference>
<comment type="subcellular location">
    <subcellularLocation>
        <location evidence="1">Membrane</location>
    </subcellularLocation>
</comment>
<dbReference type="STRING" id="498211.CJA_0784"/>
<reference evidence="4 5" key="1">
    <citation type="journal article" date="2008" name="J. Bacteriol.">
        <title>Insights into plant cell wall degradation from the genome sequence of the soil bacterium Cellvibrio japonicus.</title>
        <authorList>
            <person name="Deboy R.T."/>
            <person name="Mongodin E.F."/>
            <person name="Fouts D.E."/>
            <person name="Tailford L.E."/>
            <person name="Khouri H."/>
            <person name="Emerson J.B."/>
            <person name="Mohamoud Y."/>
            <person name="Watkins K."/>
            <person name="Henrissat B."/>
            <person name="Gilbert H.J."/>
            <person name="Nelson K.E."/>
        </authorList>
    </citation>
    <scope>NUCLEOTIDE SEQUENCE [LARGE SCALE GENOMIC DNA]</scope>
    <source>
        <strain evidence="4 5">Ueda107</strain>
    </source>
</reference>
<dbReference type="AlphaFoldDB" id="B3PKM7"/>
<evidence type="ECO:0000256" key="2">
    <source>
        <dbReference type="ARBA" id="ARBA00023136"/>
    </source>
</evidence>
<name>B3PKM7_CELJU</name>
<dbReference type="PANTHER" id="PTHR35603:SF2">
    <property type="entry name" value="OUTER MEMBRANE LIPOPROTEIN"/>
    <property type="match status" value="1"/>
</dbReference>
<gene>
    <name evidence="4" type="ordered locus">CJA_0784</name>
</gene>
<accession>B3PKM7</accession>
<dbReference type="PANTHER" id="PTHR35603">
    <property type="match status" value="1"/>
</dbReference>
<dbReference type="KEGG" id="cja:CJA_0784"/>
<feature type="chain" id="PRO_5002794062" description="Glycine zipper 2TM domain-containing protein" evidence="3">
    <location>
        <begin position="28"/>
        <end position="194"/>
    </location>
</feature>
<protein>
    <recommendedName>
        <fullName evidence="6">Glycine zipper 2TM domain-containing protein</fullName>
    </recommendedName>
</protein>
<evidence type="ECO:0000313" key="5">
    <source>
        <dbReference type="Proteomes" id="UP000001036"/>
    </source>
</evidence>
<dbReference type="RefSeq" id="WP_012486445.1">
    <property type="nucleotide sequence ID" value="NC_010995.1"/>
</dbReference>
<dbReference type="HOGENOM" id="CLU_094245_2_1_6"/>
<evidence type="ECO:0000313" key="4">
    <source>
        <dbReference type="EMBL" id="ACE84613.1"/>
    </source>
</evidence>